<dbReference type="InterPro" id="IPR006690">
    <property type="entry name" value="OMPA-like_CS"/>
</dbReference>
<evidence type="ECO:0000256" key="2">
    <source>
        <dbReference type="ARBA" id="ARBA00023136"/>
    </source>
</evidence>
<dbReference type="Pfam" id="PF07676">
    <property type="entry name" value="PD40"/>
    <property type="match status" value="4"/>
</dbReference>
<reference evidence="7 8" key="1">
    <citation type="submission" date="2014-09" db="EMBL/GenBank/DDBJ databases">
        <title>Sporocytophaga myxococcoides PG-01 genome sequencing.</title>
        <authorList>
            <person name="Liu L."/>
            <person name="Gao P.J."/>
            <person name="Chen G.J."/>
            <person name="Wang L.S."/>
        </authorList>
    </citation>
    <scope>NUCLEOTIDE SEQUENCE [LARGE SCALE GENOMIC DNA]</scope>
    <source>
        <strain evidence="7 8">PG-01</strain>
    </source>
</reference>
<dbReference type="InterPro" id="IPR011659">
    <property type="entry name" value="WD40"/>
</dbReference>
<dbReference type="SUPFAM" id="SSF48452">
    <property type="entry name" value="TPR-like"/>
    <property type="match status" value="1"/>
</dbReference>
<keyword evidence="5" id="KW-0732">Signal</keyword>
<comment type="caution">
    <text evidence="7">The sequence shown here is derived from an EMBL/GenBank/DDBJ whole genome shotgun (WGS) entry which is preliminary data.</text>
</comment>
<dbReference type="PANTHER" id="PTHR30329:SF21">
    <property type="entry name" value="LIPOPROTEIN YIAD-RELATED"/>
    <property type="match status" value="1"/>
</dbReference>
<evidence type="ECO:0000259" key="6">
    <source>
        <dbReference type="PROSITE" id="PS51123"/>
    </source>
</evidence>
<feature type="signal peptide" evidence="5">
    <location>
        <begin position="1"/>
        <end position="19"/>
    </location>
</feature>
<dbReference type="OrthoDB" id="1488841at2"/>
<dbReference type="InterPro" id="IPR050330">
    <property type="entry name" value="Bact_OuterMem_StrucFunc"/>
</dbReference>
<dbReference type="PRINTS" id="PR01021">
    <property type="entry name" value="OMPADOMAIN"/>
</dbReference>
<dbReference type="Pfam" id="PF13414">
    <property type="entry name" value="TPR_11"/>
    <property type="match status" value="1"/>
</dbReference>
<proteinExistence type="predicted"/>
<dbReference type="EMBL" id="BBLT01000001">
    <property type="protein sequence ID" value="GAL83017.1"/>
    <property type="molecule type" value="Genomic_DNA"/>
</dbReference>
<dbReference type="CDD" id="cd07185">
    <property type="entry name" value="OmpA_C-like"/>
    <property type="match status" value="1"/>
</dbReference>
<comment type="subcellular location">
    <subcellularLocation>
        <location evidence="1">Cell outer membrane</location>
    </subcellularLocation>
</comment>
<dbReference type="InterPro" id="IPR011042">
    <property type="entry name" value="6-blade_b-propeller_TolB-like"/>
</dbReference>
<dbReference type="RefSeq" id="WP_045457327.1">
    <property type="nucleotide sequence ID" value="NZ_BBLT01000001.1"/>
</dbReference>
<accession>A0A098L8W4</accession>
<dbReference type="SUPFAM" id="SSF82171">
    <property type="entry name" value="DPP6 N-terminal domain-like"/>
    <property type="match status" value="1"/>
</dbReference>
<dbReference type="eggNOG" id="COG2885">
    <property type="taxonomic scope" value="Bacteria"/>
</dbReference>
<keyword evidence="3" id="KW-0998">Cell outer membrane</keyword>
<evidence type="ECO:0000256" key="5">
    <source>
        <dbReference type="SAM" id="SignalP"/>
    </source>
</evidence>
<dbReference type="PROSITE" id="PS01068">
    <property type="entry name" value="OMPA_1"/>
    <property type="match status" value="1"/>
</dbReference>
<dbReference type="SUPFAM" id="SSF103088">
    <property type="entry name" value="OmpA-like"/>
    <property type="match status" value="1"/>
</dbReference>
<feature type="domain" description="OmpA-like" evidence="6">
    <location>
        <begin position="547"/>
        <end position="663"/>
    </location>
</feature>
<evidence type="ECO:0000256" key="4">
    <source>
        <dbReference type="PROSITE-ProRule" id="PRU00473"/>
    </source>
</evidence>
<dbReference type="SMART" id="SM00028">
    <property type="entry name" value="TPR"/>
    <property type="match status" value="3"/>
</dbReference>
<evidence type="ECO:0000256" key="1">
    <source>
        <dbReference type="ARBA" id="ARBA00004442"/>
    </source>
</evidence>
<dbReference type="InterPro" id="IPR036737">
    <property type="entry name" value="OmpA-like_sf"/>
</dbReference>
<dbReference type="PROSITE" id="PS51123">
    <property type="entry name" value="OMPA_2"/>
    <property type="match status" value="1"/>
</dbReference>
<dbReference type="InterPro" id="IPR019734">
    <property type="entry name" value="TPR_rpt"/>
</dbReference>
<keyword evidence="8" id="KW-1185">Reference proteome</keyword>
<dbReference type="eggNOG" id="COG0823">
    <property type="taxonomic scope" value="Bacteria"/>
</dbReference>
<sequence>MRKSYLLVLFLICSFAGIAQPNIKKSLKKANYYFDARKYKEAIAAYLEVLDLEKNNAEANFKLGVSYLNTIHHTKSLPYLTKAYEVNSNIDPKILQLLGKSYQYNHKFEEALKYYQEYKAKIDKKDLEEIKKTDRKIYECENGIIYVKNPVKAKIENMGPVINSRFIDHGPVISADESVLVFTSRREGGTGEALDEQGLLFEDIYISYNKNGQWTAPQNIGKPINTEAHDASIAISPDGSQIFIYRDSDDSKGDIFLSTLQDGKWSKPQDLGKNINTKADEKSISMTADGNTIYFTSDREGGLGGLDIYMSKKDKKGKWGVAVNLGKIINTEYDDDAPFIHPDGKTLYFSSKGHAGMGWYDIYKSTLTTDGTWSAPENLGYPINTADDDIYFVLSADNKHGYYASEREGGQGETDVYRISMPKPEELAEVSGKSVTESKEPGKKKLVSIAKVEAFNPITILKGTVTDALTKAPLESKLLIIDNEKNEVIHEVTTNSLTGGYLVILPSGKNYGIAVEKKDYLFHSENFDIPASTNYQEIVKDVELKKVAVGTKIVLRNIFFDFDKATLRPASTAELERLYELLVKVPTLKIEISGHTDNKGSADYNKNLSQKRAQAVVDYLIKKGIDSARLKYAGYGFDRPMETNDTEEGRQLNRRTEFEIIGN</sequence>
<evidence type="ECO:0000256" key="3">
    <source>
        <dbReference type="ARBA" id="ARBA00023237"/>
    </source>
</evidence>
<dbReference type="STRING" id="153721.MYP_243"/>
<protein>
    <recommendedName>
        <fullName evidence="6">OmpA-like domain-containing protein</fullName>
    </recommendedName>
</protein>
<evidence type="ECO:0000313" key="7">
    <source>
        <dbReference type="EMBL" id="GAL83017.1"/>
    </source>
</evidence>
<organism evidence="7 8">
    <name type="scientific">Sporocytophaga myxococcoides</name>
    <dbReference type="NCBI Taxonomy" id="153721"/>
    <lineage>
        <taxon>Bacteria</taxon>
        <taxon>Pseudomonadati</taxon>
        <taxon>Bacteroidota</taxon>
        <taxon>Cytophagia</taxon>
        <taxon>Cytophagales</taxon>
        <taxon>Cytophagaceae</taxon>
        <taxon>Sporocytophaga</taxon>
    </lineage>
</organism>
<dbReference type="InterPro" id="IPR006664">
    <property type="entry name" value="OMP_bac"/>
</dbReference>
<dbReference type="Gene3D" id="2.120.10.30">
    <property type="entry name" value="TolB, C-terminal domain"/>
    <property type="match status" value="1"/>
</dbReference>
<dbReference type="GO" id="GO:0009279">
    <property type="term" value="C:cell outer membrane"/>
    <property type="evidence" value="ECO:0007669"/>
    <property type="project" value="UniProtKB-SubCell"/>
</dbReference>
<feature type="chain" id="PRO_5001944788" description="OmpA-like domain-containing protein" evidence="5">
    <location>
        <begin position="20"/>
        <end position="663"/>
    </location>
</feature>
<name>A0A098L8W4_9BACT</name>
<dbReference type="InterPro" id="IPR011990">
    <property type="entry name" value="TPR-like_helical_dom_sf"/>
</dbReference>
<dbReference type="PANTHER" id="PTHR30329">
    <property type="entry name" value="STATOR ELEMENT OF FLAGELLAR MOTOR COMPLEX"/>
    <property type="match status" value="1"/>
</dbReference>
<dbReference type="Gene3D" id="2.60.40.1120">
    <property type="entry name" value="Carboxypeptidase-like, regulatory domain"/>
    <property type="match status" value="1"/>
</dbReference>
<dbReference type="Gene3D" id="1.25.40.10">
    <property type="entry name" value="Tetratricopeptide repeat domain"/>
    <property type="match status" value="1"/>
</dbReference>
<keyword evidence="2 4" id="KW-0472">Membrane</keyword>
<dbReference type="Proteomes" id="UP000030185">
    <property type="component" value="Unassembled WGS sequence"/>
</dbReference>
<dbReference type="Pfam" id="PF00691">
    <property type="entry name" value="OmpA"/>
    <property type="match status" value="1"/>
</dbReference>
<dbReference type="Gene3D" id="3.30.1330.60">
    <property type="entry name" value="OmpA-like domain"/>
    <property type="match status" value="1"/>
</dbReference>
<dbReference type="InterPro" id="IPR006665">
    <property type="entry name" value="OmpA-like"/>
</dbReference>
<evidence type="ECO:0000313" key="8">
    <source>
        <dbReference type="Proteomes" id="UP000030185"/>
    </source>
</evidence>
<gene>
    <name evidence="7" type="ORF">MYP_243</name>
</gene>
<dbReference type="AlphaFoldDB" id="A0A098L8W4"/>